<dbReference type="Proteomes" id="UP000694044">
    <property type="component" value="Unassembled WGS sequence"/>
</dbReference>
<keyword evidence="1" id="KW-0539">Nucleus</keyword>
<keyword evidence="5" id="KW-1185">Reference proteome</keyword>
<protein>
    <recommendedName>
        <fullName evidence="3">E2F/DP family winged-helix DNA-binding domain-containing protein</fullName>
    </recommendedName>
</protein>
<accession>A0A8T1VM90</accession>
<keyword evidence="1" id="KW-0238">DNA-binding</keyword>
<organism evidence="4 5">
    <name type="scientific">Phytophthora pseudosyringae</name>
    <dbReference type="NCBI Taxonomy" id="221518"/>
    <lineage>
        <taxon>Eukaryota</taxon>
        <taxon>Sar</taxon>
        <taxon>Stramenopiles</taxon>
        <taxon>Oomycota</taxon>
        <taxon>Peronosporomycetes</taxon>
        <taxon>Peronosporales</taxon>
        <taxon>Peronosporaceae</taxon>
        <taxon>Phytophthora</taxon>
    </lineage>
</organism>
<dbReference type="GO" id="GO:0005634">
    <property type="term" value="C:nucleus"/>
    <property type="evidence" value="ECO:0007669"/>
    <property type="project" value="UniProtKB-SubCell"/>
</dbReference>
<reference evidence="4" key="1">
    <citation type="submission" date="2021-02" db="EMBL/GenBank/DDBJ databases">
        <authorList>
            <person name="Palmer J.M."/>
        </authorList>
    </citation>
    <scope>NUCLEOTIDE SEQUENCE</scope>
    <source>
        <strain evidence="4">SCRP734</strain>
    </source>
</reference>
<gene>
    <name evidence="4" type="ORF">PHYPSEUDO_006339</name>
</gene>
<feature type="compositionally biased region" description="Basic residues" evidence="2">
    <location>
        <begin position="1"/>
        <end position="12"/>
    </location>
</feature>
<dbReference type="OrthoDB" id="75550at2759"/>
<keyword evidence="1" id="KW-0804">Transcription</keyword>
<dbReference type="GO" id="GO:0003677">
    <property type="term" value="F:DNA binding"/>
    <property type="evidence" value="ECO:0007669"/>
    <property type="project" value="UniProtKB-KW"/>
</dbReference>
<evidence type="ECO:0000259" key="3">
    <source>
        <dbReference type="SMART" id="SM01372"/>
    </source>
</evidence>
<feature type="compositionally biased region" description="Basic and acidic residues" evidence="2">
    <location>
        <begin position="44"/>
        <end position="57"/>
    </location>
</feature>
<evidence type="ECO:0000256" key="1">
    <source>
        <dbReference type="RuleBase" id="RU003796"/>
    </source>
</evidence>
<feature type="domain" description="E2F/DP family winged-helix DNA-binding" evidence="3">
    <location>
        <begin position="71"/>
        <end position="156"/>
    </location>
</feature>
<dbReference type="GO" id="GO:0005667">
    <property type="term" value="C:transcription regulator complex"/>
    <property type="evidence" value="ECO:0007669"/>
    <property type="project" value="InterPro"/>
</dbReference>
<dbReference type="GO" id="GO:0006355">
    <property type="term" value="P:regulation of DNA-templated transcription"/>
    <property type="evidence" value="ECO:0007669"/>
    <property type="project" value="InterPro"/>
</dbReference>
<dbReference type="SMART" id="SM01372">
    <property type="entry name" value="E2F_TDP"/>
    <property type="match status" value="1"/>
</dbReference>
<proteinExistence type="inferred from homology"/>
<dbReference type="EMBL" id="JAGDFM010000259">
    <property type="protein sequence ID" value="KAG7381163.1"/>
    <property type="molecule type" value="Genomic_DNA"/>
</dbReference>
<feature type="compositionally biased region" description="Basic residues" evidence="2">
    <location>
        <begin position="34"/>
        <end position="43"/>
    </location>
</feature>
<comment type="similarity">
    <text evidence="1">Belongs to the E2F/DP family.</text>
</comment>
<feature type="region of interest" description="Disordered" evidence="2">
    <location>
        <begin position="410"/>
        <end position="432"/>
    </location>
</feature>
<dbReference type="Pfam" id="PF02319">
    <property type="entry name" value="WHD_E2F_TDP"/>
    <property type="match status" value="1"/>
</dbReference>
<dbReference type="InterPro" id="IPR003316">
    <property type="entry name" value="E2F_WHTH_DNA-bd_dom"/>
</dbReference>
<comment type="subcellular location">
    <subcellularLocation>
        <location evidence="1">Nucleus</location>
    </subcellularLocation>
</comment>
<evidence type="ECO:0000256" key="2">
    <source>
        <dbReference type="SAM" id="MobiDB-lite"/>
    </source>
</evidence>
<name>A0A8T1VM90_9STRA</name>
<evidence type="ECO:0000313" key="5">
    <source>
        <dbReference type="Proteomes" id="UP000694044"/>
    </source>
</evidence>
<dbReference type="AlphaFoldDB" id="A0A8T1VM90"/>
<comment type="caution">
    <text evidence="4">The sequence shown here is derived from an EMBL/GenBank/DDBJ whole genome shotgun (WGS) entry which is preliminary data.</text>
</comment>
<evidence type="ECO:0000313" key="4">
    <source>
        <dbReference type="EMBL" id="KAG7381163.1"/>
    </source>
</evidence>
<sequence>MKTQRAHRRKLRFTSTKDAAPAVTVKVERAPQRPIKRRKRQPRPRHDSPAPTRHRDGLPAATWSNIQEQFAAAKSLGEITWSVLQLFKEHEDLQGSASNPVFPIFVPSSEIYKMKVPRKRRIYDVLHVLEGIGVIKRVRCGGETRRTKGGYFLYYGRAAVVQHLVEMKSNSAQVMGSYRLSRRSKRASVVEEDSALVRVFEDQAAREKWPCLVTMTVCFLSLLFQQDYQVGVGLPAISGRLVEAKKLIGALRPSSSTESLYSDVHRRLYDVVSVLESCNMLDTSLETSSESIDKGLRKYVRFNYDIFTDPSVLFAGPNSVEQWNGDTSSESLFGDMVASLCGLKSPNSDNLEHRLVSPPLAYWQSLHAGMTLDTSPVLSPVATRVSGATGNANSGSFSFDEGKEVYLQRDGSSYLPPRTPGRYRPDEQPPPRVQSFFSPLDRVPIAKNDWFDESLQKLGLYAALHDYLL</sequence>
<feature type="region of interest" description="Disordered" evidence="2">
    <location>
        <begin position="1"/>
        <end position="59"/>
    </location>
</feature>
<keyword evidence="1" id="KW-0805">Transcription regulation</keyword>